<dbReference type="InterPro" id="IPR013406">
    <property type="entry name" value="CHP02574_addiction_mod"/>
</dbReference>
<organism evidence="1 2">
    <name type="scientific">Uliginosibacterium paludis</name>
    <dbReference type="NCBI Taxonomy" id="1615952"/>
    <lineage>
        <taxon>Bacteria</taxon>
        <taxon>Pseudomonadati</taxon>
        <taxon>Pseudomonadota</taxon>
        <taxon>Betaproteobacteria</taxon>
        <taxon>Rhodocyclales</taxon>
        <taxon>Zoogloeaceae</taxon>
        <taxon>Uliginosibacterium</taxon>
    </lineage>
</organism>
<dbReference type="EMBL" id="JBEWLZ010000003">
    <property type="protein sequence ID" value="MET1489794.1"/>
    <property type="molecule type" value="Genomic_DNA"/>
</dbReference>
<keyword evidence="2" id="KW-1185">Reference proteome</keyword>
<accession>A0ABV2CPF7</accession>
<comment type="caution">
    <text evidence="1">The sequence shown here is derived from an EMBL/GenBank/DDBJ whole genome shotgun (WGS) entry which is preliminary data.</text>
</comment>
<protein>
    <submittedName>
        <fullName evidence="1">Addiction module protein</fullName>
    </submittedName>
</protein>
<dbReference type="Proteomes" id="UP001548590">
    <property type="component" value="Unassembled WGS sequence"/>
</dbReference>
<proteinExistence type="predicted"/>
<sequence>MISGLLAQRDADPQDTPEAIAAAWDEEIARRVDAMERGEVKWIDGDEALARLRASLTDVH</sequence>
<evidence type="ECO:0000313" key="2">
    <source>
        <dbReference type="Proteomes" id="UP001548590"/>
    </source>
</evidence>
<evidence type="ECO:0000313" key="1">
    <source>
        <dbReference type="EMBL" id="MET1489794.1"/>
    </source>
</evidence>
<gene>
    <name evidence="1" type="ORF">ABVT11_08130</name>
</gene>
<name>A0ABV2CPF7_9RHOO</name>
<dbReference type="Pfam" id="PF09720">
    <property type="entry name" value="Unstab_antitox"/>
    <property type="match status" value="1"/>
</dbReference>
<dbReference type="RefSeq" id="WP_353978375.1">
    <property type="nucleotide sequence ID" value="NZ_JBEWLZ010000003.1"/>
</dbReference>
<reference evidence="1 2" key="1">
    <citation type="submission" date="2024-07" db="EMBL/GenBank/DDBJ databases">
        <title>Uliginosibacterium paludis KCTC:42655.</title>
        <authorList>
            <person name="Kim M.K."/>
        </authorList>
    </citation>
    <scope>NUCLEOTIDE SEQUENCE [LARGE SCALE GENOMIC DNA]</scope>
    <source>
        <strain evidence="1 2">KCTC 42655</strain>
    </source>
</reference>